<evidence type="ECO:0000256" key="2">
    <source>
        <dbReference type="SAM" id="MobiDB-lite"/>
    </source>
</evidence>
<dbReference type="PANTHER" id="PTHR44203:SF8">
    <property type="entry name" value="ETHYLENE-OVERPRODUCTION PROTEIN 1"/>
    <property type="match status" value="1"/>
</dbReference>
<dbReference type="Gene3D" id="3.30.710.10">
    <property type="entry name" value="Potassium Channel Kv1.1, Chain A"/>
    <property type="match status" value="1"/>
</dbReference>
<reference evidence="4 5" key="1">
    <citation type="journal article" date="2023" name="Int. J. Mol. Sci.">
        <title>De Novo Assembly and Annotation of 11 Diverse Shrub Willow (Salix) Genomes Reveals Novel Gene Organization in Sex-Linked Regions.</title>
        <authorList>
            <person name="Hyden B."/>
            <person name="Feng K."/>
            <person name="Yates T.B."/>
            <person name="Jawdy S."/>
            <person name="Cereghino C."/>
            <person name="Smart L.B."/>
            <person name="Muchero W."/>
        </authorList>
    </citation>
    <scope>NUCLEOTIDE SEQUENCE [LARGE SCALE GENOMIC DNA]</scope>
    <source>
        <tissue evidence="4">Shoot tip</tissue>
    </source>
</reference>
<dbReference type="InterPro" id="IPR011990">
    <property type="entry name" value="TPR-like_helical_dom_sf"/>
</dbReference>
<dbReference type="InterPro" id="IPR000210">
    <property type="entry name" value="BTB/POZ_dom"/>
</dbReference>
<protein>
    <recommendedName>
        <fullName evidence="3">BTB domain-containing protein</fullName>
    </recommendedName>
</protein>
<dbReference type="Proteomes" id="UP001162972">
    <property type="component" value="Chromosome 16"/>
</dbReference>
<dbReference type="SUPFAM" id="SSF48452">
    <property type="entry name" value="TPR-like"/>
    <property type="match status" value="1"/>
</dbReference>
<accession>A0AAD6KLV2</accession>
<evidence type="ECO:0000313" key="5">
    <source>
        <dbReference type="Proteomes" id="UP001162972"/>
    </source>
</evidence>
<evidence type="ECO:0000256" key="1">
    <source>
        <dbReference type="ARBA" id="ARBA00004906"/>
    </source>
</evidence>
<feature type="domain" description="BTB" evidence="3">
    <location>
        <begin position="257"/>
        <end position="357"/>
    </location>
</feature>
<dbReference type="SUPFAM" id="SSF54695">
    <property type="entry name" value="POZ domain"/>
    <property type="match status" value="1"/>
</dbReference>
<comment type="pathway">
    <text evidence="1">Protein modification; protein ubiquitination.</text>
</comment>
<sequence>MQHNIFTTMRSLKFPEGCKGTQVYAINPTGGEGGGGGGCGGKVGEKFLQHLQDLRVNSIRTKSNRNSHPPTNQTSRTNVSVESLLPAGFPTVDLMEPQIESCLKSVDFVESLAAVYKKVESSSQFEKSERFLEQCAVFKGLCDPKLVRSSLRSARQHAVDVHSKVVLASWLRFERREDELIGLSAMDCCGRNLECPRACLVPGYDPESVNDPCVCSRGELEGDVLMGDGGECSTSDIDEVHGGGGGGAGDGDDDDDCDMSFCIGDDEIRCVRCNVASLSRPFRAMLYGEFKESRREKINFSQNGISAEGMRAAMIFSRTKKLGSFELKIVLELLSLANRFFCEELKSACDAHLASLVCDLEEAMMLIEYGLEEDAYLLVAACLQVILRELPFSMHNPYVMKLFCGSEGRERLASVGHASFLLYYFLSQIAMEEEMKSNNTVMLLERLGECATEDWQKQLAYHQLGVVMLERTEYKDAQKWFEEAVEAGHIYSSVGVARAKYNRGHKYSAYKMMNSLISDHTPVGWMYQERSLYCTGKEKLMDLNTATELDPTLSFPYKCRAVLLVQENKLESAISELNKIIGFKVSPDCLELRAWISIVLEDYEGALRDVRALLTLDPNYMMFYGKKHGDQLVELLRPLVQQYSQADCWMQLYDRWSSVDDIGSLAVVHQMLANDSRKSLLWFRQSLLLLR</sequence>
<proteinExistence type="predicted"/>
<name>A0AAD6KLV2_9ROSI</name>
<organism evidence="4 5">
    <name type="scientific">Salix udensis</name>
    <dbReference type="NCBI Taxonomy" id="889485"/>
    <lineage>
        <taxon>Eukaryota</taxon>
        <taxon>Viridiplantae</taxon>
        <taxon>Streptophyta</taxon>
        <taxon>Embryophyta</taxon>
        <taxon>Tracheophyta</taxon>
        <taxon>Spermatophyta</taxon>
        <taxon>Magnoliopsida</taxon>
        <taxon>eudicotyledons</taxon>
        <taxon>Gunneridae</taxon>
        <taxon>Pentapetalae</taxon>
        <taxon>rosids</taxon>
        <taxon>fabids</taxon>
        <taxon>Malpighiales</taxon>
        <taxon>Salicaceae</taxon>
        <taxon>Saliceae</taxon>
        <taxon>Salix</taxon>
    </lineage>
</organism>
<dbReference type="PANTHER" id="PTHR44203">
    <property type="entry name" value="ETO1-RELATED"/>
    <property type="match status" value="1"/>
</dbReference>
<dbReference type="InterPro" id="IPR011333">
    <property type="entry name" value="SKP1/BTB/POZ_sf"/>
</dbReference>
<keyword evidence="5" id="KW-1185">Reference proteome</keyword>
<comment type="caution">
    <text evidence="4">The sequence shown here is derived from an EMBL/GenBank/DDBJ whole genome shotgun (WGS) entry which is preliminary data.</text>
</comment>
<dbReference type="Pfam" id="PF00651">
    <property type="entry name" value="BTB"/>
    <property type="match status" value="1"/>
</dbReference>
<dbReference type="InterPro" id="IPR044631">
    <property type="entry name" value="ETO1-like"/>
</dbReference>
<evidence type="ECO:0000259" key="3">
    <source>
        <dbReference type="SMART" id="SM00225"/>
    </source>
</evidence>
<dbReference type="EMBL" id="JAPFFJ010000006">
    <property type="protein sequence ID" value="KAJ6425205.1"/>
    <property type="molecule type" value="Genomic_DNA"/>
</dbReference>
<dbReference type="SMART" id="SM00225">
    <property type="entry name" value="BTB"/>
    <property type="match status" value="1"/>
</dbReference>
<gene>
    <name evidence="4" type="ORF">OIU84_025894</name>
</gene>
<evidence type="ECO:0000313" key="4">
    <source>
        <dbReference type="EMBL" id="KAJ6425205.1"/>
    </source>
</evidence>
<feature type="region of interest" description="Disordered" evidence="2">
    <location>
        <begin position="59"/>
        <end position="78"/>
    </location>
</feature>
<dbReference type="Gene3D" id="1.25.40.10">
    <property type="entry name" value="Tetratricopeptide repeat domain"/>
    <property type="match status" value="1"/>
</dbReference>
<dbReference type="AlphaFoldDB" id="A0AAD6KLV2"/>
<dbReference type="GO" id="GO:0010105">
    <property type="term" value="P:negative regulation of ethylene-activated signaling pathway"/>
    <property type="evidence" value="ECO:0007669"/>
    <property type="project" value="InterPro"/>
</dbReference>